<keyword evidence="3" id="KW-1185">Reference proteome</keyword>
<organism evidence="2 3">
    <name type="scientific">Maribacter algarum</name>
    <name type="common">ex Zhang et al. 2020</name>
    <dbReference type="NCBI Taxonomy" id="2578118"/>
    <lineage>
        <taxon>Bacteria</taxon>
        <taxon>Pseudomonadati</taxon>
        <taxon>Bacteroidota</taxon>
        <taxon>Flavobacteriia</taxon>
        <taxon>Flavobacteriales</taxon>
        <taxon>Flavobacteriaceae</taxon>
        <taxon>Maribacter</taxon>
    </lineage>
</organism>
<feature type="domain" description="YdhG-like" evidence="1">
    <location>
        <begin position="25"/>
        <end position="128"/>
    </location>
</feature>
<dbReference type="InterPro" id="IPR014922">
    <property type="entry name" value="YdhG-like"/>
</dbReference>
<dbReference type="Proteomes" id="UP000310314">
    <property type="component" value="Unassembled WGS sequence"/>
</dbReference>
<sequence>MSENKTIATTASARAFLDTVENETRRNDSYTLLDLIQKITGQPPVLWGNSLIGFGSYHYKYDTGREGDMLMAGFSPRKQNLAIYNTGFIRYPDIMKRLGKYKAGKSCLYINKLSDVDLDVLSELIEKAYDYMNKKYNS</sequence>
<dbReference type="AlphaFoldDB" id="A0A5S3PSC6"/>
<evidence type="ECO:0000313" key="2">
    <source>
        <dbReference type="EMBL" id="TMM57539.1"/>
    </source>
</evidence>
<dbReference type="SUPFAM" id="SSF159888">
    <property type="entry name" value="YdhG-like"/>
    <property type="match status" value="1"/>
</dbReference>
<reference evidence="2 3" key="1">
    <citation type="submission" date="2019-05" db="EMBL/GenBank/DDBJ databases">
        <authorList>
            <person name="Zhang J.-Y."/>
            <person name="Feg X."/>
            <person name="Du Z.-J."/>
        </authorList>
    </citation>
    <scope>NUCLEOTIDE SEQUENCE [LARGE SCALE GENOMIC DNA]</scope>
    <source>
        <strain evidence="2 3">RZ26</strain>
    </source>
</reference>
<comment type="caution">
    <text evidence="2">The sequence shown here is derived from an EMBL/GenBank/DDBJ whole genome shotgun (WGS) entry which is preliminary data.</text>
</comment>
<dbReference type="RefSeq" id="WP_138658558.1">
    <property type="nucleotide sequence ID" value="NZ_VATY01000002.1"/>
</dbReference>
<evidence type="ECO:0000259" key="1">
    <source>
        <dbReference type="Pfam" id="PF08818"/>
    </source>
</evidence>
<gene>
    <name evidence="2" type="ORF">FEE95_13750</name>
</gene>
<dbReference type="EMBL" id="VATY01000002">
    <property type="protein sequence ID" value="TMM57539.1"/>
    <property type="molecule type" value="Genomic_DNA"/>
</dbReference>
<name>A0A5S3PSC6_9FLAO</name>
<protein>
    <submittedName>
        <fullName evidence="2">DUF1801 domain-containing protein</fullName>
    </submittedName>
</protein>
<proteinExistence type="predicted"/>
<dbReference type="OrthoDB" id="5951444at2"/>
<dbReference type="Pfam" id="PF08818">
    <property type="entry name" value="DUF1801"/>
    <property type="match status" value="1"/>
</dbReference>
<accession>A0A5S3PSC6</accession>
<evidence type="ECO:0000313" key="3">
    <source>
        <dbReference type="Proteomes" id="UP000310314"/>
    </source>
</evidence>